<protein>
    <submittedName>
        <fullName evidence="1">Uncharacterized protein</fullName>
    </submittedName>
</protein>
<sequence>MEANVVVIRNAPCLNSFHVYIWHENKTIMELRLIRDTPNPGRSFCKPKLNLAEISPAQPEHEICANFFFKRL</sequence>
<organism evidence="1 2">
    <name type="scientific">Pseudocercospora eumusae</name>
    <dbReference type="NCBI Taxonomy" id="321146"/>
    <lineage>
        <taxon>Eukaryota</taxon>
        <taxon>Fungi</taxon>
        <taxon>Dikarya</taxon>
        <taxon>Ascomycota</taxon>
        <taxon>Pezizomycotina</taxon>
        <taxon>Dothideomycetes</taxon>
        <taxon>Dothideomycetidae</taxon>
        <taxon>Mycosphaerellales</taxon>
        <taxon>Mycosphaerellaceae</taxon>
        <taxon>Pseudocercospora</taxon>
    </lineage>
</organism>
<gene>
    <name evidence="1" type="ORF">AC578_7469</name>
</gene>
<evidence type="ECO:0000313" key="1">
    <source>
        <dbReference type="EMBL" id="KXS98937.1"/>
    </source>
</evidence>
<dbReference type="EMBL" id="LFZN01000103">
    <property type="protein sequence ID" value="KXS98937.1"/>
    <property type="molecule type" value="Genomic_DNA"/>
</dbReference>
<comment type="caution">
    <text evidence="1">The sequence shown here is derived from an EMBL/GenBank/DDBJ whole genome shotgun (WGS) entry which is preliminary data.</text>
</comment>
<evidence type="ECO:0000313" key="2">
    <source>
        <dbReference type="Proteomes" id="UP000070133"/>
    </source>
</evidence>
<reference evidence="1 2" key="1">
    <citation type="submission" date="2015-07" db="EMBL/GenBank/DDBJ databases">
        <title>Comparative genomics of the Sigatoka disease complex on banana suggests a link between parallel evolutionary changes in Pseudocercospora fijiensis and Pseudocercospora eumusae and increased virulence on the banana host.</title>
        <authorList>
            <person name="Chang T.-C."/>
            <person name="Salvucci A."/>
            <person name="Crous P.W."/>
            <person name="Stergiopoulos I."/>
        </authorList>
    </citation>
    <scope>NUCLEOTIDE SEQUENCE [LARGE SCALE GENOMIC DNA]</scope>
    <source>
        <strain evidence="1 2">CBS 114824</strain>
    </source>
</reference>
<dbReference type="Proteomes" id="UP000070133">
    <property type="component" value="Unassembled WGS sequence"/>
</dbReference>
<proteinExistence type="predicted"/>
<accession>A0A139H942</accession>
<keyword evidence="2" id="KW-1185">Reference proteome</keyword>
<dbReference type="AlphaFoldDB" id="A0A139H942"/>
<name>A0A139H942_9PEZI</name>